<gene>
    <name evidence="4" type="ORF">KQX54_011451</name>
</gene>
<accession>A0AAV7IYC0</accession>
<dbReference type="EMBL" id="JAHXZJ010000374">
    <property type="protein sequence ID" value="KAH0561030.1"/>
    <property type="molecule type" value="Genomic_DNA"/>
</dbReference>
<feature type="transmembrane region" description="Helical" evidence="2">
    <location>
        <begin position="22"/>
        <end position="43"/>
    </location>
</feature>
<keyword evidence="2" id="KW-1133">Transmembrane helix</keyword>
<evidence type="ECO:0000259" key="3">
    <source>
        <dbReference type="Pfam" id="PF00060"/>
    </source>
</evidence>
<dbReference type="Proteomes" id="UP000826195">
    <property type="component" value="Unassembled WGS sequence"/>
</dbReference>
<name>A0AAV7IYC0_COTGL</name>
<protein>
    <recommendedName>
        <fullName evidence="3">Ionotropic glutamate receptor C-terminal domain-containing protein</fullName>
    </recommendedName>
</protein>
<dbReference type="InterPro" id="IPR001320">
    <property type="entry name" value="Iontro_rcpt_C"/>
</dbReference>
<dbReference type="Gene3D" id="1.10.287.70">
    <property type="match status" value="1"/>
</dbReference>
<feature type="domain" description="Ionotropic glutamate receptor C-terminal" evidence="3">
    <location>
        <begin position="23"/>
        <end position="92"/>
    </location>
</feature>
<keyword evidence="2" id="KW-0812">Transmembrane</keyword>
<evidence type="ECO:0000313" key="5">
    <source>
        <dbReference type="Proteomes" id="UP000826195"/>
    </source>
</evidence>
<keyword evidence="2" id="KW-0472">Membrane</keyword>
<evidence type="ECO:0000313" key="4">
    <source>
        <dbReference type="EMBL" id="KAH0561030.1"/>
    </source>
</evidence>
<dbReference type="Pfam" id="PF00060">
    <property type="entry name" value="Lig_chan"/>
    <property type="match status" value="1"/>
</dbReference>
<keyword evidence="5" id="KW-1185">Reference proteome</keyword>
<evidence type="ECO:0000256" key="1">
    <source>
        <dbReference type="ARBA" id="ARBA00008685"/>
    </source>
</evidence>
<dbReference type="AlphaFoldDB" id="A0AAV7IYC0"/>
<sequence>MSVTLSLLFCKRFFIFSEPFDAASWMLVGIVSIHAATFMIFLFERLSPTEFDPKKVILPKPGFSITRSYWLVWAVLFQASVQVDSPQGNTAR</sequence>
<proteinExistence type="inferred from homology"/>
<comment type="caution">
    <text evidence="4">The sequence shown here is derived from an EMBL/GenBank/DDBJ whole genome shotgun (WGS) entry which is preliminary data.</text>
</comment>
<organism evidence="4 5">
    <name type="scientific">Cotesia glomerata</name>
    <name type="common">Lepidopteran parasitic wasp</name>
    <name type="synonym">Apanteles glomeratus</name>
    <dbReference type="NCBI Taxonomy" id="32391"/>
    <lineage>
        <taxon>Eukaryota</taxon>
        <taxon>Metazoa</taxon>
        <taxon>Ecdysozoa</taxon>
        <taxon>Arthropoda</taxon>
        <taxon>Hexapoda</taxon>
        <taxon>Insecta</taxon>
        <taxon>Pterygota</taxon>
        <taxon>Neoptera</taxon>
        <taxon>Endopterygota</taxon>
        <taxon>Hymenoptera</taxon>
        <taxon>Apocrita</taxon>
        <taxon>Ichneumonoidea</taxon>
        <taxon>Braconidae</taxon>
        <taxon>Microgastrinae</taxon>
        <taxon>Cotesia</taxon>
    </lineage>
</organism>
<dbReference type="GO" id="GO:0015276">
    <property type="term" value="F:ligand-gated monoatomic ion channel activity"/>
    <property type="evidence" value="ECO:0007669"/>
    <property type="project" value="InterPro"/>
</dbReference>
<comment type="similarity">
    <text evidence="1">Belongs to the glutamate-gated ion channel (TC 1.A.10.1) family.</text>
</comment>
<dbReference type="GO" id="GO:0016020">
    <property type="term" value="C:membrane"/>
    <property type="evidence" value="ECO:0007669"/>
    <property type="project" value="InterPro"/>
</dbReference>
<reference evidence="4 5" key="1">
    <citation type="journal article" date="2021" name="J. Hered.">
        <title>A chromosome-level genome assembly of the parasitoid wasp, Cotesia glomerata (Hymenoptera: Braconidae).</title>
        <authorList>
            <person name="Pinto B.J."/>
            <person name="Weis J.J."/>
            <person name="Gamble T."/>
            <person name="Ode P.J."/>
            <person name="Paul R."/>
            <person name="Zaspel J.M."/>
        </authorList>
    </citation>
    <scope>NUCLEOTIDE SEQUENCE [LARGE SCALE GENOMIC DNA]</scope>
    <source>
        <strain evidence="4">CgM1</strain>
    </source>
</reference>
<evidence type="ECO:0000256" key="2">
    <source>
        <dbReference type="SAM" id="Phobius"/>
    </source>
</evidence>